<keyword evidence="2" id="KW-1185">Reference proteome</keyword>
<dbReference type="SUPFAM" id="SSF55979">
    <property type="entry name" value="DNA clamp"/>
    <property type="match status" value="1"/>
</dbReference>
<dbReference type="PANTHER" id="PTHR15237:SF0">
    <property type="entry name" value="CELL CYCLE CHECKPOINT CONTROL PROTEIN"/>
    <property type="match status" value="1"/>
</dbReference>
<protein>
    <submittedName>
        <fullName evidence="1">Uncharacterized protein</fullName>
    </submittedName>
</protein>
<dbReference type="Gene3D" id="3.70.10.10">
    <property type="match status" value="1"/>
</dbReference>
<dbReference type="GO" id="GO:0031573">
    <property type="term" value="P:mitotic intra-S DNA damage checkpoint signaling"/>
    <property type="evidence" value="ECO:0007669"/>
    <property type="project" value="TreeGrafter"/>
</dbReference>
<dbReference type="GO" id="GO:0071479">
    <property type="term" value="P:cellular response to ionizing radiation"/>
    <property type="evidence" value="ECO:0007669"/>
    <property type="project" value="TreeGrafter"/>
</dbReference>
<organism evidence="1 2">
    <name type="scientific">Prototheca wickerhamii</name>
    <dbReference type="NCBI Taxonomy" id="3111"/>
    <lineage>
        <taxon>Eukaryota</taxon>
        <taxon>Viridiplantae</taxon>
        <taxon>Chlorophyta</taxon>
        <taxon>core chlorophytes</taxon>
        <taxon>Trebouxiophyceae</taxon>
        <taxon>Chlorellales</taxon>
        <taxon>Chlorellaceae</taxon>
        <taxon>Prototheca</taxon>
    </lineage>
</organism>
<dbReference type="InterPro" id="IPR046938">
    <property type="entry name" value="DNA_clamp_sf"/>
</dbReference>
<name>A0AAD9MIQ6_PROWI</name>
<dbReference type="GO" id="GO:0000076">
    <property type="term" value="P:DNA replication checkpoint signaling"/>
    <property type="evidence" value="ECO:0007669"/>
    <property type="project" value="TreeGrafter"/>
</dbReference>
<dbReference type="EMBL" id="JASFZW010000004">
    <property type="protein sequence ID" value="KAK2078797.1"/>
    <property type="molecule type" value="Genomic_DNA"/>
</dbReference>
<dbReference type="Proteomes" id="UP001255856">
    <property type="component" value="Unassembled WGS sequence"/>
</dbReference>
<comment type="caution">
    <text evidence="1">The sequence shown here is derived from an EMBL/GenBank/DDBJ whole genome shotgun (WGS) entry which is preliminary data.</text>
</comment>
<dbReference type="PANTHER" id="PTHR15237">
    <property type="entry name" value="DNA REPAIR PROTEIN RAD9"/>
    <property type="match status" value="1"/>
</dbReference>
<dbReference type="GO" id="GO:0006281">
    <property type="term" value="P:DNA repair"/>
    <property type="evidence" value="ECO:0007669"/>
    <property type="project" value="TreeGrafter"/>
</dbReference>
<gene>
    <name evidence="1" type="ORF">QBZ16_003637</name>
</gene>
<accession>A0AAD9MIQ6</accession>
<dbReference type="InterPro" id="IPR007268">
    <property type="entry name" value="Rad9/Ddc1"/>
</dbReference>
<proteinExistence type="predicted"/>
<evidence type="ECO:0000313" key="2">
    <source>
        <dbReference type="Proteomes" id="UP001255856"/>
    </source>
</evidence>
<dbReference type="GO" id="GO:0030896">
    <property type="term" value="C:checkpoint clamp complex"/>
    <property type="evidence" value="ECO:0007669"/>
    <property type="project" value="InterPro"/>
</dbReference>
<dbReference type="Pfam" id="PF04139">
    <property type="entry name" value="Rad9"/>
    <property type="match status" value="1"/>
</dbReference>
<evidence type="ECO:0000313" key="1">
    <source>
        <dbReference type="EMBL" id="KAK2078797.1"/>
    </source>
</evidence>
<dbReference type="AlphaFoldDB" id="A0AAD9MIQ6"/>
<reference evidence="1" key="1">
    <citation type="submission" date="2021-01" db="EMBL/GenBank/DDBJ databases">
        <authorList>
            <person name="Eckstrom K.M.E."/>
        </authorList>
    </citation>
    <scope>NUCLEOTIDE SEQUENCE</scope>
    <source>
        <strain evidence="1">UVCC 0001</strain>
    </source>
</reference>
<sequence length="430" mass="47667">MSSTVRVSVADQQLRQFKLGLQALARIGHELLIEALPSKLVLRCINASRSAYLSLTLDARCFDAYDVYDRAVVQTSQLLAVFKTQRIVRLNLELGCDGPDWLEATVFAGRLRKTYRMRMTDAEVLQAAVDKSSFRIRLVAETAALGRLLSSFHSDLDELTLIALPPAPGETSGAVQLHSHTSPVQDQSQLSLVTKLAVDARRSFLEYSHESAGPQSVTFNVKDFRAMLSLCEHLGRPLVMYMEGAGLPLVVEPGGEPGTGAPAVEAQLVLATLASARRLASVTETDGAHEEDWDVEPQGIPQKFYELYFKAIQEENEKYVELLERVRWAVNDPELADLFWDDAKMTTQDKQNLQGKPAVLRQFEKGVGMLIKMGGKDAEVPEVTITGPNRASDGAHVMQCVIKRSKRSMAITSEFYIQGGKIKYLRNSRK</sequence>